<dbReference type="Proteomes" id="UP000215914">
    <property type="component" value="Unassembled WGS sequence"/>
</dbReference>
<proteinExistence type="predicted"/>
<dbReference type="Gramene" id="mRNA:HanXRQr2_Chr13g0593161">
    <property type="protein sequence ID" value="CDS:HanXRQr2_Chr13g0593161.1"/>
    <property type="gene ID" value="HanXRQr2_Chr13g0593161"/>
</dbReference>
<comment type="caution">
    <text evidence="1">The sequence shown here is derived from an EMBL/GenBank/DDBJ whole genome shotgun (WGS) entry which is preliminary data.</text>
</comment>
<accession>A0A9K3EHH1</accession>
<evidence type="ECO:0000313" key="1">
    <source>
        <dbReference type="EMBL" id="KAF5773835.1"/>
    </source>
</evidence>
<dbReference type="InterPro" id="IPR022251">
    <property type="entry name" value="DUF3774_wound-induced"/>
</dbReference>
<name>A0A9K3EHH1_HELAN</name>
<reference evidence="1" key="2">
    <citation type="submission" date="2020-06" db="EMBL/GenBank/DDBJ databases">
        <title>Helianthus annuus Genome sequencing and assembly Release 2.</title>
        <authorList>
            <person name="Gouzy J."/>
            <person name="Langlade N."/>
            <person name="Munos S."/>
        </authorList>
    </citation>
    <scope>NUCLEOTIDE SEQUENCE</scope>
    <source>
        <tissue evidence="1">Leaves</tissue>
    </source>
</reference>
<dbReference type="Pfam" id="PF12609">
    <property type="entry name" value="DUF3774"/>
    <property type="match status" value="1"/>
</dbReference>
<keyword evidence="2" id="KW-1185">Reference proteome</keyword>
<sequence>MLLPNKVEQPTRPENCLFHHLLKKNTRKATLQLPWFTRILFSTLSFRPTHVSIYLYSFPHTHVCHHLSTPTRPNMSGEAVRKAWVVAASIGSIEALKDQGVARWNGPLMELQQHAKTMLMCSCLNASVDLSSLSFFAGAKHYSCSPVVTVVAGEDRVKRRYEESMNKVMDVSCFGPNTVRF</sequence>
<evidence type="ECO:0000313" key="2">
    <source>
        <dbReference type="Proteomes" id="UP000215914"/>
    </source>
</evidence>
<dbReference type="AlphaFoldDB" id="A0A9K3EHH1"/>
<reference evidence="1" key="1">
    <citation type="journal article" date="2017" name="Nature">
        <title>The sunflower genome provides insights into oil metabolism, flowering and Asterid evolution.</title>
        <authorList>
            <person name="Badouin H."/>
            <person name="Gouzy J."/>
            <person name="Grassa C.J."/>
            <person name="Murat F."/>
            <person name="Staton S.E."/>
            <person name="Cottret L."/>
            <person name="Lelandais-Briere C."/>
            <person name="Owens G.L."/>
            <person name="Carrere S."/>
            <person name="Mayjonade B."/>
            <person name="Legrand L."/>
            <person name="Gill N."/>
            <person name="Kane N.C."/>
            <person name="Bowers J.E."/>
            <person name="Hubner S."/>
            <person name="Bellec A."/>
            <person name="Berard A."/>
            <person name="Berges H."/>
            <person name="Blanchet N."/>
            <person name="Boniface M.C."/>
            <person name="Brunel D."/>
            <person name="Catrice O."/>
            <person name="Chaidir N."/>
            <person name="Claudel C."/>
            <person name="Donnadieu C."/>
            <person name="Faraut T."/>
            <person name="Fievet G."/>
            <person name="Helmstetter N."/>
            <person name="King M."/>
            <person name="Knapp S.J."/>
            <person name="Lai Z."/>
            <person name="Le Paslier M.C."/>
            <person name="Lippi Y."/>
            <person name="Lorenzon L."/>
            <person name="Mandel J.R."/>
            <person name="Marage G."/>
            <person name="Marchand G."/>
            <person name="Marquand E."/>
            <person name="Bret-Mestries E."/>
            <person name="Morien E."/>
            <person name="Nambeesan S."/>
            <person name="Nguyen T."/>
            <person name="Pegot-Espagnet P."/>
            <person name="Pouilly N."/>
            <person name="Raftis F."/>
            <person name="Sallet E."/>
            <person name="Schiex T."/>
            <person name="Thomas J."/>
            <person name="Vandecasteele C."/>
            <person name="Vares D."/>
            <person name="Vear F."/>
            <person name="Vautrin S."/>
            <person name="Crespi M."/>
            <person name="Mangin B."/>
            <person name="Burke J.M."/>
            <person name="Salse J."/>
            <person name="Munos S."/>
            <person name="Vincourt P."/>
            <person name="Rieseberg L.H."/>
            <person name="Langlade N.B."/>
        </authorList>
    </citation>
    <scope>NUCLEOTIDE SEQUENCE</scope>
    <source>
        <tissue evidence="1">Leaves</tissue>
    </source>
</reference>
<organism evidence="1 2">
    <name type="scientific">Helianthus annuus</name>
    <name type="common">Common sunflower</name>
    <dbReference type="NCBI Taxonomy" id="4232"/>
    <lineage>
        <taxon>Eukaryota</taxon>
        <taxon>Viridiplantae</taxon>
        <taxon>Streptophyta</taxon>
        <taxon>Embryophyta</taxon>
        <taxon>Tracheophyta</taxon>
        <taxon>Spermatophyta</taxon>
        <taxon>Magnoliopsida</taxon>
        <taxon>eudicotyledons</taxon>
        <taxon>Gunneridae</taxon>
        <taxon>Pentapetalae</taxon>
        <taxon>asterids</taxon>
        <taxon>campanulids</taxon>
        <taxon>Asterales</taxon>
        <taxon>Asteraceae</taxon>
        <taxon>Asteroideae</taxon>
        <taxon>Heliantheae alliance</taxon>
        <taxon>Heliantheae</taxon>
        <taxon>Helianthus</taxon>
    </lineage>
</organism>
<dbReference type="PANTHER" id="PTHR33090">
    <property type="entry name" value="DUF3774 DOMAIN PROTEIN-RELATED"/>
    <property type="match status" value="1"/>
</dbReference>
<protein>
    <submittedName>
        <fullName evidence="1">Uncharacterized protein</fullName>
    </submittedName>
</protein>
<gene>
    <name evidence="1" type="ORF">HanXRQr2_Chr13g0593161</name>
</gene>
<dbReference type="EMBL" id="MNCJ02000328">
    <property type="protein sequence ID" value="KAF5773835.1"/>
    <property type="molecule type" value="Genomic_DNA"/>
</dbReference>